<accession>A0A443S757</accession>
<dbReference type="PANTHER" id="PTHR37984">
    <property type="entry name" value="PROTEIN CBG26694"/>
    <property type="match status" value="1"/>
</dbReference>
<dbReference type="OrthoDB" id="413122at2759"/>
<sequence length="336" mass="39180">MKPRISTPGKLRPISTGKRPFSKIGIDIIGLLPKTRRDNRFIIVAVCYLTKFTVTAAVKNVTAYDVANFLLHKIIFSFSAFEELVSDNGVQFRSDVIRELNLLMKSTHRFSTPYSPTTSGLVERSNREINKVIRSYVEKDVTQWDEVLPYITFLHNTSYHDSTRYSPFYLIYGYEPKLPIDCIIENSAKNEFGSSVIQNISQNLQAARENAKKNILISQNKYKHYYDKNKSDFEFNVGDKCLVMYPTLVDKTNKKFEERWHGPFTVVHKLNNLNYEIQADTECAYFDCIHINKMKPYHIRNMSTEICNSNLNENDLRKSKRIRNVPNYLKDYYLGK</sequence>
<dbReference type="GO" id="GO:0003676">
    <property type="term" value="F:nucleic acid binding"/>
    <property type="evidence" value="ECO:0007669"/>
    <property type="project" value="InterPro"/>
</dbReference>
<dbReference type="STRING" id="299467.A0A443S757"/>
<dbReference type="SUPFAM" id="SSF53098">
    <property type="entry name" value="Ribonuclease H-like"/>
    <property type="match status" value="1"/>
</dbReference>
<dbReference type="AlphaFoldDB" id="A0A443S757"/>
<reference evidence="2 3" key="1">
    <citation type="journal article" date="2018" name="Gigascience">
        <title>Genomes of trombidid mites reveal novel predicted allergens and laterally-transferred genes associated with secondary metabolism.</title>
        <authorList>
            <person name="Dong X."/>
            <person name="Chaisiri K."/>
            <person name="Xia D."/>
            <person name="Armstrong S.D."/>
            <person name="Fang Y."/>
            <person name="Donnelly M.J."/>
            <person name="Kadowaki T."/>
            <person name="McGarry J.W."/>
            <person name="Darby A.C."/>
            <person name="Makepeace B.L."/>
        </authorList>
    </citation>
    <scope>NUCLEOTIDE SEQUENCE [LARGE SCALE GENOMIC DNA]</scope>
    <source>
        <strain evidence="2">UoL-UT</strain>
    </source>
</reference>
<dbReference type="VEuPathDB" id="VectorBase:LDEU008671"/>
<dbReference type="InterPro" id="IPR001584">
    <property type="entry name" value="Integrase_cat-core"/>
</dbReference>
<dbReference type="FunFam" id="3.30.420.10:FF:000032">
    <property type="entry name" value="Retrovirus-related Pol polyprotein from transposon 297-like Protein"/>
    <property type="match status" value="1"/>
</dbReference>
<dbReference type="GO" id="GO:0015074">
    <property type="term" value="P:DNA integration"/>
    <property type="evidence" value="ECO:0007669"/>
    <property type="project" value="InterPro"/>
</dbReference>
<dbReference type="EMBL" id="NCKV01006575">
    <property type="protein sequence ID" value="RWS23369.1"/>
    <property type="molecule type" value="Genomic_DNA"/>
</dbReference>
<evidence type="ECO:0000259" key="1">
    <source>
        <dbReference type="PROSITE" id="PS50994"/>
    </source>
</evidence>
<name>A0A443S757_9ACAR</name>
<proteinExistence type="predicted"/>
<protein>
    <submittedName>
        <fullName evidence="2">Pol polyprotein-like protein</fullName>
    </submittedName>
</protein>
<feature type="domain" description="Integrase catalytic" evidence="1">
    <location>
        <begin position="16"/>
        <end position="175"/>
    </location>
</feature>
<dbReference type="PROSITE" id="PS50994">
    <property type="entry name" value="INTEGRASE"/>
    <property type="match status" value="1"/>
</dbReference>
<dbReference type="InterPro" id="IPR050951">
    <property type="entry name" value="Retrovirus_Pol_polyprotein"/>
</dbReference>
<dbReference type="Gene3D" id="3.30.420.10">
    <property type="entry name" value="Ribonuclease H-like superfamily/Ribonuclease H"/>
    <property type="match status" value="1"/>
</dbReference>
<keyword evidence="3" id="KW-1185">Reference proteome</keyword>
<comment type="caution">
    <text evidence="2">The sequence shown here is derived from an EMBL/GenBank/DDBJ whole genome shotgun (WGS) entry which is preliminary data.</text>
</comment>
<dbReference type="InterPro" id="IPR012337">
    <property type="entry name" value="RNaseH-like_sf"/>
</dbReference>
<dbReference type="PANTHER" id="PTHR37984:SF15">
    <property type="entry name" value="INTEGRASE CATALYTIC DOMAIN-CONTAINING PROTEIN"/>
    <property type="match status" value="1"/>
</dbReference>
<organism evidence="2 3">
    <name type="scientific">Leptotrombidium deliense</name>
    <dbReference type="NCBI Taxonomy" id="299467"/>
    <lineage>
        <taxon>Eukaryota</taxon>
        <taxon>Metazoa</taxon>
        <taxon>Ecdysozoa</taxon>
        <taxon>Arthropoda</taxon>
        <taxon>Chelicerata</taxon>
        <taxon>Arachnida</taxon>
        <taxon>Acari</taxon>
        <taxon>Acariformes</taxon>
        <taxon>Trombidiformes</taxon>
        <taxon>Prostigmata</taxon>
        <taxon>Anystina</taxon>
        <taxon>Parasitengona</taxon>
        <taxon>Trombiculoidea</taxon>
        <taxon>Trombiculidae</taxon>
        <taxon>Leptotrombidium</taxon>
    </lineage>
</organism>
<dbReference type="InterPro" id="IPR036397">
    <property type="entry name" value="RNaseH_sf"/>
</dbReference>
<evidence type="ECO:0000313" key="2">
    <source>
        <dbReference type="EMBL" id="RWS23369.1"/>
    </source>
</evidence>
<gene>
    <name evidence="2" type="ORF">B4U80_06908</name>
</gene>
<evidence type="ECO:0000313" key="3">
    <source>
        <dbReference type="Proteomes" id="UP000288716"/>
    </source>
</evidence>
<dbReference type="Proteomes" id="UP000288716">
    <property type="component" value="Unassembled WGS sequence"/>
</dbReference>